<comment type="caution">
    <text evidence="1">The sequence shown here is derived from an EMBL/GenBank/DDBJ whole genome shotgun (WGS) entry which is preliminary data.</text>
</comment>
<protein>
    <submittedName>
        <fullName evidence="1">Uncharacterized protein</fullName>
    </submittedName>
</protein>
<sequence length="65" mass="7365">MPAFFISDVKQVRELNQQAVVNKHINAGWVLLSAVTAPSSEPHGVVTRYILGWLSEDMPLQHFQY</sequence>
<dbReference type="PATRIC" id="fig|882211.3.peg.2100"/>
<name>A0A0J6GEW5_PSEDM</name>
<organism evidence="1 2">
    <name type="scientific">Pseudomonas deceptionensis</name>
    <dbReference type="NCBI Taxonomy" id="882211"/>
    <lineage>
        <taxon>Bacteria</taxon>
        <taxon>Pseudomonadati</taxon>
        <taxon>Pseudomonadota</taxon>
        <taxon>Gammaproteobacteria</taxon>
        <taxon>Pseudomonadales</taxon>
        <taxon>Pseudomonadaceae</taxon>
        <taxon>Pseudomonas</taxon>
    </lineage>
</organism>
<gene>
    <name evidence="1" type="ORF">SAMN04489800_4496</name>
</gene>
<dbReference type="AlphaFoldDB" id="A0A0J6GEW5"/>
<evidence type="ECO:0000313" key="2">
    <source>
        <dbReference type="Proteomes" id="UP000183613"/>
    </source>
</evidence>
<reference evidence="1" key="1">
    <citation type="submission" date="2016-10" db="EMBL/GenBank/DDBJ databases">
        <authorList>
            <person name="Varghese N."/>
            <person name="Submissions S."/>
        </authorList>
    </citation>
    <scope>NUCLEOTIDE SEQUENCE [LARGE SCALE GENOMIC DNA]</scope>
    <source>
        <strain evidence="1">LMG 25555</strain>
    </source>
</reference>
<keyword evidence="2" id="KW-1185">Reference proteome</keyword>
<dbReference type="EMBL" id="FNUD01000002">
    <property type="protein sequence ID" value="SEF08622.1"/>
    <property type="molecule type" value="Genomic_DNA"/>
</dbReference>
<proteinExistence type="predicted"/>
<accession>A0A0J6GEW5</accession>
<dbReference type="Proteomes" id="UP000183613">
    <property type="component" value="Unassembled WGS sequence"/>
</dbReference>
<evidence type="ECO:0000313" key="1">
    <source>
        <dbReference type="EMBL" id="SEF08622.1"/>
    </source>
</evidence>